<feature type="domain" description="Peptidoglycan binding" evidence="3">
    <location>
        <begin position="98"/>
        <end position="159"/>
    </location>
</feature>
<dbReference type="SUPFAM" id="SSF53955">
    <property type="entry name" value="Lysozyme-like"/>
    <property type="match status" value="1"/>
</dbReference>
<dbReference type="EMBL" id="JBHSTT010000010">
    <property type="protein sequence ID" value="MFC6388377.1"/>
    <property type="molecule type" value="Genomic_DNA"/>
</dbReference>
<dbReference type="Pfam" id="PF09374">
    <property type="entry name" value="PG_binding_3"/>
    <property type="match status" value="1"/>
</dbReference>
<feature type="region of interest" description="Disordered" evidence="1">
    <location>
        <begin position="183"/>
        <end position="204"/>
    </location>
</feature>
<dbReference type="RefSeq" id="WP_009864408.1">
    <property type="nucleotide sequence ID" value="NZ_JBHSTT010000010.1"/>
</dbReference>
<sequence length="226" mass="23844">MAAANFERALALALAHEGGYVDHPKDPGGATNLGVTIGTLSDWLGRPASKAEVRALTRATVAPIYRKNYWDRVRGDDLPAGVDYCVFDFAVNSGVGRAIPSLQRAIGVADDGRIGPLTLAAVKGRAADQVIERICADRLTFLRRLSTWGTFGKGWSRRVEGVRAEALAMVRVPVPVPPPITTGPAFAPAPRNPGSPAAPMPAATDTKPGFWAGALARLRAAYPPKG</sequence>
<comment type="caution">
    <text evidence="4">The sequence shown here is derived from an EMBL/GenBank/DDBJ whole genome shotgun (WGS) entry which is preliminary data.</text>
</comment>
<keyword evidence="5" id="KW-1185">Reference proteome</keyword>
<evidence type="ECO:0000313" key="5">
    <source>
        <dbReference type="Proteomes" id="UP001596237"/>
    </source>
</evidence>
<evidence type="ECO:0000259" key="3">
    <source>
        <dbReference type="Pfam" id="PF09374"/>
    </source>
</evidence>
<keyword evidence="4" id="KW-0378">Hydrolase</keyword>
<dbReference type="GO" id="GO:0016787">
    <property type="term" value="F:hydrolase activity"/>
    <property type="evidence" value="ECO:0007669"/>
    <property type="project" value="UniProtKB-KW"/>
</dbReference>
<evidence type="ECO:0000259" key="2">
    <source>
        <dbReference type="Pfam" id="PF05838"/>
    </source>
</evidence>
<evidence type="ECO:0000256" key="1">
    <source>
        <dbReference type="SAM" id="MobiDB-lite"/>
    </source>
</evidence>
<organism evidence="4 5">
    <name type="scientific">Methylorubrum zatmanii</name>
    <dbReference type="NCBI Taxonomy" id="29429"/>
    <lineage>
        <taxon>Bacteria</taxon>
        <taxon>Pseudomonadati</taxon>
        <taxon>Pseudomonadota</taxon>
        <taxon>Alphaproteobacteria</taxon>
        <taxon>Hyphomicrobiales</taxon>
        <taxon>Methylobacteriaceae</taxon>
        <taxon>Methylorubrum</taxon>
    </lineage>
</organism>
<accession>A0ABW1WL05</accession>
<protein>
    <submittedName>
        <fullName evidence="4">Glycoside hydrolase family 108 protein</fullName>
    </submittedName>
</protein>
<proteinExistence type="predicted"/>
<reference evidence="5" key="1">
    <citation type="journal article" date="2019" name="Int. J. Syst. Evol. Microbiol.">
        <title>The Global Catalogue of Microorganisms (GCM) 10K type strain sequencing project: providing services to taxonomists for standard genome sequencing and annotation.</title>
        <authorList>
            <consortium name="The Broad Institute Genomics Platform"/>
            <consortium name="The Broad Institute Genome Sequencing Center for Infectious Disease"/>
            <person name="Wu L."/>
            <person name="Ma J."/>
        </authorList>
    </citation>
    <scope>NUCLEOTIDE SEQUENCE [LARGE SCALE GENOMIC DNA]</scope>
    <source>
        <strain evidence="5">CCUG 36916</strain>
    </source>
</reference>
<gene>
    <name evidence="4" type="ORF">ACFQDP_03255</name>
</gene>
<name>A0ABW1WL05_9HYPH</name>
<dbReference type="InterPro" id="IPR018537">
    <property type="entry name" value="Peptidoglycan-bd_3"/>
</dbReference>
<evidence type="ECO:0000313" key="4">
    <source>
        <dbReference type="EMBL" id="MFC6388377.1"/>
    </source>
</evidence>
<feature type="domain" description="TtsA-like Glycoside hydrolase family 108" evidence="2">
    <location>
        <begin position="13"/>
        <end position="94"/>
    </location>
</feature>
<dbReference type="InterPro" id="IPR023346">
    <property type="entry name" value="Lysozyme-like_dom_sf"/>
</dbReference>
<dbReference type="Pfam" id="PF05838">
    <property type="entry name" value="Glyco_hydro_108"/>
    <property type="match status" value="1"/>
</dbReference>
<dbReference type="Proteomes" id="UP001596237">
    <property type="component" value="Unassembled WGS sequence"/>
</dbReference>
<feature type="compositionally biased region" description="Pro residues" evidence="1">
    <location>
        <begin position="190"/>
        <end position="199"/>
    </location>
</feature>
<dbReference type="CDD" id="cd13926">
    <property type="entry name" value="N-acetylmuramidase_GH108"/>
    <property type="match status" value="1"/>
</dbReference>
<dbReference type="Gene3D" id="1.20.141.10">
    <property type="entry name" value="Chitosanase, subunit A, domain 1"/>
    <property type="match status" value="1"/>
</dbReference>
<dbReference type="InterPro" id="IPR008565">
    <property type="entry name" value="TtsA-like_GH18_dom"/>
</dbReference>